<comment type="similarity">
    <text evidence="1">Belongs to the glycosyltransferase group 1 family. Glycosyltransferase 4 subfamily.</text>
</comment>
<dbReference type="PANTHER" id="PTHR12526:SF640">
    <property type="entry name" value="COLANIC ACID BIOSYNTHESIS GLYCOSYLTRANSFERASE WCAL-RELATED"/>
    <property type="match status" value="1"/>
</dbReference>
<protein>
    <submittedName>
        <fullName evidence="5">Glycosyl transferase</fullName>
    </submittedName>
</protein>
<evidence type="ECO:0000313" key="5">
    <source>
        <dbReference type="EMBL" id="GIH69082.1"/>
    </source>
</evidence>
<keyword evidence="3 5" id="KW-0808">Transferase</keyword>
<dbReference type="CDD" id="cd03801">
    <property type="entry name" value="GT4_PimA-like"/>
    <property type="match status" value="1"/>
</dbReference>
<feature type="domain" description="Glycosyltransferase subfamily 4-like N-terminal" evidence="4">
    <location>
        <begin position="17"/>
        <end position="179"/>
    </location>
</feature>
<evidence type="ECO:0000256" key="2">
    <source>
        <dbReference type="ARBA" id="ARBA00022676"/>
    </source>
</evidence>
<accession>A0A8J3R4R4</accession>
<evidence type="ECO:0000256" key="1">
    <source>
        <dbReference type="ARBA" id="ARBA00009481"/>
    </source>
</evidence>
<dbReference type="Proteomes" id="UP000610966">
    <property type="component" value="Unassembled WGS sequence"/>
</dbReference>
<dbReference type="Gene3D" id="3.40.50.2000">
    <property type="entry name" value="Glycogen Phosphorylase B"/>
    <property type="match status" value="2"/>
</dbReference>
<dbReference type="PANTHER" id="PTHR12526">
    <property type="entry name" value="GLYCOSYLTRANSFERASE"/>
    <property type="match status" value="1"/>
</dbReference>
<dbReference type="Pfam" id="PF13439">
    <property type="entry name" value="Glyco_transf_4"/>
    <property type="match status" value="1"/>
</dbReference>
<keyword evidence="6" id="KW-1185">Reference proteome</keyword>
<sequence length="371" mass="40321">MRVEHVVVTHPSPDLYGSDRMLLESVRALTEAAEVTVVLPEEGPLGDRLRETGSELAIMPSPVLRKSLLSPRGMLTLAWQTLTTLPRIVAMLRRIRPTALYVSTLTIPVWIVAGRLARIPVICHVHEAEQHISPLLRRLLTAPVRLAHQVVANSEACLRTLTRGGVRPGRITVIYNGVPDRGDATPARDAPEGRLVLVGRLSPRKGSDVAVRAVALLRERGRRVTLTLVGSIFPGYEWFEEELRSLASDGVVFAGFQDPIAPFLADADIVLVPSREEPFGNVAVEAMLAGRPVVASEVQGLMEIIQTGETGVLVPPGSPEALADAIEALLDDWPRARALARDGQQTARERFALSRYHGDIVRVLGVPITSA</sequence>
<dbReference type="EMBL" id="BOOG01000012">
    <property type="protein sequence ID" value="GIH69082.1"/>
    <property type="molecule type" value="Genomic_DNA"/>
</dbReference>
<keyword evidence="2" id="KW-0328">Glycosyltransferase</keyword>
<comment type="caution">
    <text evidence="5">The sequence shown here is derived from an EMBL/GenBank/DDBJ whole genome shotgun (WGS) entry which is preliminary data.</text>
</comment>
<dbReference type="GO" id="GO:0016757">
    <property type="term" value="F:glycosyltransferase activity"/>
    <property type="evidence" value="ECO:0007669"/>
    <property type="project" value="UniProtKB-KW"/>
</dbReference>
<gene>
    <name evidence="5" type="ORF">Mth01_13350</name>
</gene>
<dbReference type="SUPFAM" id="SSF53756">
    <property type="entry name" value="UDP-Glycosyltransferase/glycogen phosphorylase"/>
    <property type="match status" value="1"/>
</dbReference>
<evidence type="ECO:0000256" key="3">
    <source>
        <dbReference type="ARBA" id="ARBA00022679"/>
    </source>
</evidence>
<reference evidence="5" key="1">
    <citation type="submission" date="2021-01" db="EMBL/GenBank/DDBJ databases">
        <title>Whole genome shotgun sequence of Sphaerimonospora thailandensis NBRC 107569.</title>
        <authorList>
            <person name="Komaki H."/>
            <person name="Tamura T."/>
        </authorList>
    </citation>
    <scope>NUCLEOTIDE SEQUENCE</scope>
    <source>
        <strain evidence="5">NBRC 107569</strain>
    </source>
</reference>
<evidence type="ECO:0000259" key="4">
    <source>
        <dbReference type="Pfam" id="PF13439"/>
    </source>
</evidence>
<evidence type="ECO:0000313" key="6">
    <source>
        <dbReference type="Proteomes" id="UP000610966"/>
    </source>
</evidence>
<proteinExistence type="inferred from homology"/>
<dbReference type="Pfam" id="PF13692">
    <property type="entry name" value="Glyco_trans_1_4"/>
    <property type="match status" value="1"/>
</dbReference>
<dbReference type="InterPro" id="IPR028098">
    <property type="entry name" value="Glyco_trans_4-like_N"/>
</dbReference>
<organism evidence="5 6">
    <name type="scientific">Sphaerimonospora thailandensis</name>
    <dbReference type="NCBI Taxonomy" id="795644"/>
    <lineage>
        <taxon>Bacteria</taxon>
        <taxon>Bacillati</taxon>
        <taxon>Actinomycetota</taxon>
        <taxon>Actinomycetes</taxon>
        <taxon>Streptosporangiales</taxon>
        <taxon>Streptosporangiaceae</taxon>
        <taxon>Sphaerimonospora</taxon>
    </lineage>
</organism>
<name>A0A8J3R4R4_9ACTN</name>
<dbReference type="AlphaFoldDB" id="A0A8J3R4R4"/>